<gene>
    <name evidence="1" type="ORF">FOXG_20989</name>
</gene>
<proteinExistence type="predicted"/>
<reference evidence="1" key="1">
    <citation type="submission" date="2007-04" db="EMBL/GenBank/DDBJ databases">
        <authorList>
            <consortium name="The Broad Institute Genome Sequencing Platform"/>
            <person name="Birren B."/>
            <person name="Lander E."/>
            <person name="Galagan J."/>
            <person name="Nusbaum C."/>
            <person name="Devon K."/>
            <person name="Ma L.-J."/>
            <person name="Jaffe D."/>
            <person name="Butler J."/>
            <person name="Alvarez P."/>
            <person name="Gnerre S."/>
            <person name="Grabherr M."/>
            <person name="Kleber M."/>
            <person name="Mauceli E."/>
            <person name="Brockman W."/>
            <person name="MacCallum I.A."/>
            <person name="Young S."/>
            <person name="LaButti K."/>
            <person name="DeCaprio D."/>
            <person name="Crawford M."/>
            <person name="Koehrsen M."/>
            <person name="Engels R."/>
            <person name="Montgomery P."/>
            <person name="Pearson M."/>
            <person name="Howarth C."/>
            <person name="Larson L."/>
            <person name="White J."/>
            <person name="O'Leary S."/>
            <person name="Kodira C."/>
            <person name="Zeng Q."/>
            <person name="Yandava C."/>
            <person name="Alvarado L."/>
            <person name="Kistler C."/>
            <person name="Shim W.-B."/>
            <person name="Kang S."/>
            <person name="Woloshuk C."/>
        </authorList>
    </citation>
    <scope>NUCLEOTIDE SEQUENCE</scope>
    <source>
        <strain evidence="1">4287</strain>
    </source>
</reference>
<sequence length="72" mass="8403">MLKPTWNGMEWIWIHIMDPYVDFVNGYFSLHMVEAVGFFDVRSVQPSKNEKRDAKNGTKKPKMLGLAVNFKL</sequence>
<dbReference type="EMBL" id="DS231713">
    <property type="protein sequence ID" value="KNB13948.1"/>
    <property type="molecule type" value="Genomic_DNA"/>
</dbReference>
<evidence type="ECO:0000313" key="2">
    <source>
        <dbReference type="Proteomes" id="UP000009097"/>
    </source>
</evidence>
<name>A0A0J9VSW7_FUSO4</name>
<evidence type="ECO:0000313" key="1">
    <source>
        <dbReference type="EMBL" id="KNB13948.1"/>
    </source>
</evidence>
<protein>
    <submittedName>
        <fullName evidence="1">Uncharacterized protein</fullName>
    </submittedName>
</protein>
<accession>A0A0J9VSW7</accession>
<dbReference type="AlphaFoldDB" id="A0A0J9VSW7"/>
<dbReference type="KEGG" id="fox:FOXG_20989"/>
<organism evidence="1 2">
    <name type="scientific">Fusarium oxysporum f. sp. lycopersici (strain 4287 / CBS 123668 / FGSC 9935 / NRRL 34936)</name>
    <name type="common">Fusarium vascular wilt of tomato</name>
    <dbReference type="NCBI Taxonomy" id="426428"/>
    <lineage>
        <taxon>Eukaryota</taxon>
        <taxon>Fungi</taxon>
        <taxon>Dikarya</taxon>
        <taxon>Ascomycota</taxon>
        <taxon>Pezizomycotina</taxon>
        <taxon>Sordariomycetes</taxon>
        <taxon>Hypocreomycetidae</taxon>
        <taxon>Hypocreales</taxon>
        <taxon>Nectriaceae</taxon>
        <taxon>Fusarium</taxon>
        <taxon>Fusarium oxysporum species complex</taxon>
    </lineage>
</organism>
<dbReference type="GeneID" id="28961695"/>
<reference evidence="1" key="2">
    <citation type="journal article" date="2010" name="Nature">
        <title>Comparative genomics reveals mobile pathogenicity chromosomes in Fusarium.</title>
        <authorList>
            <person name="Ma L.J."/>
            <person name="van der Does H.C."/>
            <person name="Borkovich K.A."/>
            <person name="Coleman J.J."/>
            <person name="Daboussi M.J."/>
            <person name="Di Pietro A."/>
            <person name="Dufresne M."/>
            <person name="Freitag M."/>
            <person name="Grabherr M."/>
            <person name="Henrissat B."/>
            <person name="Houterman P.M."/>
            <person name="Kang S."/>
            <person name="Shim W.B."/>
            <person name="Woloshuk C."/>
            <person name="Xie X."/>
            <person name="Xu J.R."/>
            <person name="Antoniw J."/>
            <person name="Baker S.E."/>
            <person name="Bluhm B.H."/>
            <person name="Breakspear A."/>
            <person name="Brown D.W."/>
            <person name="Butchko R.A."/>
            <person name="Chapman S."/>
            <person name="Coulson R."/>
            <person name="Coutinho P.M."/>
            <person name="Danchin E.G."/>
            <person name="Diener A."/>
            <person name="Gale L.R."/>
            <person name="Gardiner D.M."/>
            <person name="Goff S."/>
            <person name="Hammond-Kosack K.E."/>
            <person name="Hilburn K."/>
            <person name="Hua-Van A."/>
            <person name="Jonkers W."/>
            <person name="Kazan K."/>
            <person name="Kodira C.D."/>
            <person name="Koehrsen M."/>
            <person name="Kumar L."/>
            <person name="Lee Y.H."/>
            <person name="Li L."/>
            <person name="Manners J.M."/>
            <person name="Miranda-Saavedra D."/>
            <person name="Mukherjee M."/>
            <person name="Park G."/>
            <person name="Park J."/>
            <person name="Park S.Y."/>
            <person name="Proctor R.H."/>
            <person name="Regev A."/>
            <person name="Ruiz-Roldan M.C."/>
            <person name="Sain D."/>
            <person name="Sakthikumar S."/>
            <person name="Sykes S."/>
            <person name="Schwartz D.C."/>
            <person name="Turgeon B.G."/>
            <person name="Wapinski I."/>
            <person name="Yoder O."/>
            <person name="Young S."/>
            <person name="Zeng Q."/>
            <person name="Zhou S."/>
            <person name="Galagan J."/>
            <person name="Cuomo C.A."/>
            <person name="Kistler H.C."/>
            <person name="Rep M."/>
        </authorList>
    </citation>
    <scope>NUCLEOTIDE SEQUENCE [LARGE SCALE GENOMIC DNA]</scope>
    <source>
        <strain evidence="1">4287</strain>
    </source>
</reference>
<dbReference type="VEuPathDB" id="FungiDB:FOXG_20989"/>
<dbReference type="Proteomes" id="UP000009097">
    <property type="component" value="Unassembled WGS sequence"/>
</dbReference>
<dbReference type="RefSeq" id="XP_018251993.1">
    <property type="nucleotide sequence ID" value="XM_018401318.1"/>
</dbReference>